<evidence type="ECO:0000313" key="2">
    <source>
        <dbReference type="Proteomes" id="UP000015106"/>
    </source>
</evidence>
<dbReference type="AlphaFoldDB" id="A0A8R7R4Y0"/>
<proteinExistence type="predicted"/>
<dbReference type="Gramene" id="TuG1812G0700004614.01.T01">
    <property type="protein sequence ID" value="TuG1812G0700004614.01.T01"/>
    <property type="gene ID" value="TuG1812G0700004614.01"/>
</dbReference>
<dbReference type="EnsemblPlants" id="TuG1812G0700004614.01.T01">
    <property type="protein sequence ID" value="TuG1812G0700004614.01.T01"/>
    <property type="gene ID" value="TuG1812G0700004614.01"/>
</dbReference>
<dbReference type="Proteomes" id="UP000015106">
    <property type="component" value="Chromosome 7"/>
</dbReference>
<reference evidence="1" key="3">
    <citation type="submission" date="2022-06" db="UniProtKB">
        <authorList>
            <consortium name="EnsemblPlants"/>
        </authorList>
    </citation>
    <scope>IDENTIFICATION</scope>
</reference>
<name>A0A8R7R4Y0_TRIUA</name>
<reference evidence="2" key="1">
    <citation type="journal article" date="2013" name="Nature">
        <title>Draft genome of the wheat A-genome progenitor Triticum urartu.</title>
        <authorList>
            <person name="Ling H.Q."/>
            <person name="Zhao S."/>
            <person name="Liu D."/>
            <person name="Wang J."/>
            <person name="Sun H."/>
            <person name="Zhang C."/>
            <person name="Fan H."/>
            <person name="Li D."/>
            <person name="Dong L."/>
            <person name="Tao Y."/>
            <person name="Gao C."/>
            <person name="Wu H."/>
            <person name="Li Y."/>
            <person name="Cui Y."/>
            <person name="Guo X."/>
            <person name="Zheng S."/>
            <person name="Wang B."/>
            <person name="Yu K."/>
            <person name="Liang Q."/>
            <person name="Yang W."/>
            <person name="Lou X."/>
            <person name="Chen J."/>
            <person name="Feng M."/>
            <person name="Jian J."/>
            <person name="Zhang X."/>
            <person name="Luo G."/>
            <person name="Jiang Y."/>
            <person name="Liu J."/>
            <person name="Wang Z."/>
            <person name="Sha Y."/>
            <person name="Zhang B."/>
            <person name="Wu H."/>
            <person name="Tang D."/>
            <person name="Shen Q."/>
            <person name="Xue P."/>
            <person name="Zou S."/>
            <person name="Wang X."/>
            <person name="Liu X."/>
            <person name="Wang F."/>
            <person name="Yang Y."/>
            <person name="An X."/>
            <person name="Dong Z."/>
            <person name="Zhang K."/>
            <person name="Zhang X."/>
            <person name="Luo M.C."/>
            <person name="Dvorak J."/>
            <person name="Tong Y."/>
            <person name="Wang J."/>
            <person name="Yang H."/>
            <person name="Li Z."/>
            <person name="Wang D."/>
            <person name="Zhang A."/>
            <person name="Wang J."/>
        </authorList>
    </citation>
    <scope>NUCLEOTIDE SEQUENCE</scope>
    <source>
        <strain evidence="2">cv. G1812</strain>
    </source>
</reference>
<organism evidence="1 2">
    <name type="scientific">Triticum urartu</name>
    <name type="common">Red wild einkorn</name>
    <name type="synonym">Crithodium urartu</name>
    <dbReference type="NCBI Taxonomy" id="4572"/>
    <lineage>
        <taxon>Eukaryota</taxon>
        <taxon>Viridiplantae</taxon>
        <taxon>Streptophyta</taxon>
        <taxon>Embryophyta</taxon>
        <taxon>Tracheophyta</taxon>
        <taxon>Spermatophyta</taxon>
        <taxon>Magnoliopsida</taxon>
        <taxon>Liliopsida</taxon>
        <taxon>Poales</taxon>
        <taxon>Poaceae</taxon>
        <taxon>BOP clade</taxon>
        <taxon>Pooideae</taxon>
        <taxon>Triticodae</taxon>
        <taxon>Triticeae</taxon>
        <taxon>Triticinae</taxon>
        <taxon>Triticum</taxon>
    </lineage>
</organism>
<sequence length="177" mass="20390">QGNVTTAVKAGVRLEIPNRAVLDSKGLTVKQEEHATDSDVEAAYTPQAHATYNNHNQFLCKKHKQPFEYIDRPLSSDWIPDYKREEIHLKPGEFIIRGEPCIGYADEFSPYCVYGNEVKLYNNNLKKLRKLIKNKRTPNSYYVCHMTKTFATPGKRMYFLVPFSKGSIYPHMDASQQ</sequence>
<protein>
    <submittedName>
        <fullName evidence="1">Uncharacterized protein</fullName>
    </submittedName>
</protein>
<evidence type="ECO:0000313" key="1">
    <source>
        <dbReference type="EnsemblPlants" id="TuG1812G0700004614.01.T01"/>
    </source>
</evidence>
<reference evidence="1" key="2">
    <citation type="submission" date="2018-03" db="EMBL/GenBank/DDBJ databases">
        <title>The Triticum urartu genome reveals the dynamic nature of wheat genome evolution.</title>
        <authorList>
            <person name="Ling H."/>
            <person name="Ma B."/>
            <person name="Shi X."/>
            <person name="Liu H."/>
            <person name="Dong L."/>
            <person name="Sun H."/>
            <person name="Cao Y."/>
            <person name="Gao Q."/>
            <person name="Zheng S."/>
            <person name="Li Y."/>
            <person name="Yu Y."/>
            <person name="Du H."/>
            <person name="Qi M."/>
            <person name="Li Y."/>
            <person name="Yu H."/>
            <person name="Cui Y."/>
            <person name="Wang N."/>
            <person name="Chen C."/>
            <person name="Wu H."/>
            <person name="Zhao Y."/>
            <person name="Zhang J."/>
            <person name="Li Y."/>
            <person name="Zhou W."/>
            <person name="Zhang B."/>
            <person name="Hu W."/>
            <person name="Eijk M."/>
            <person name="Tang J."/>
            <person name="Witsenboer H."/>
            <person name="Zhao S."/>
            <person name="Li Z."/>
            <person name="Zhang A."/>
            <person name="Wang D."/>
            <person name="Liang C."/>
        </authorList>
    </citation>
    <scope>NUCLEOTIDE SEQUENCE [LARGE SCALE GENOMIC DNA]</scope>
    <source>
        <strain evidence="1">cv. G1812</strain>
    </source>
</reference>
<accession>A0A8R7R4Y0</accession>
<keyword evidence="2" id="KW-1185">Reference proteome</keyword>